<dbReference type="SUPFAM" id="SSF75011">
    <property type="entry name" value="3-carboxy-cis,cis-mucoante lactonizing enzyme"/>
    <property type="match status" value="1"/>
</dbReference>
<evidence type="ECO:0008006" key="3">
    <source>
        <dbReference type="Google" id="ProtNLM"/>
    </source>
</evidence>
<protein>
    <recommendedName>
        <fullName evidence="3">WD40-like Beta Propeller Repeat</fullName>
    </recommendedName>
</protein>
<sequence>MNYYLFKAILIFFSLPLVISEKIPQSKVLPIIPDYMDSLYSGPKAVGKLSNKEIDEASGIAFSRTHEDIIYTHNDSGGKPYIYMIDTYGGEKGKIILEGVKNRDWEDIAVGPGPNPNLHYIYVGDIGDNRGVYPEIFIHRLAEPKPFTSELRIKPKTLKLTYPDGPKDAETLMVDPVSKDIFILSKRDSSNTLYRIPTTAFEKDEYVLEKVMELPFTMSVGGDIAFDGTQVLIKNYLTVFFWERKTGETIPEALSREPLILPYKPEPQGEAIAFHPSGRSYYTLSEQRFNIRPVLYRYNKK</sequence>
<evidence type="ECO:0000313" key="2">
    <source>
        <dbReference type="Proteomes" id="UP001589797"/>
    </source>
</evidence>
<organism evidence="1 2">
    <name type="scientific">Fontibacter flavus</name>
    <dbReference type="NCBI Taxonomy" id="654838"/>
    <lineage>
        <taxon>Bacteria</taxon>
        <taxon>Pseudomonadati</taxon>
        <taxon>Bacteroidota</taxon>
        <taxon>Cytophagia</taxon>
        <taxon>Cytophagales</taxon>
        <taxon>Cyclobacteriaceae</taxon>
        <taxon>Fontibacter</taxon>
    </lineage>
</organism>
<dbReference type="RefSeq" id="WP_382388494.1">
    <property type="nucleotide sequence ID" value="NZ_JBHLWI010000040.1"/>
</dbReference>
<dbReference type="Proteomes" id="UP001589797">
    <property type="component" value="Unassembled WGS sequence"/>
</dbReference>
<dbReference type="EMBL" id="JBHLWI010000040">
    <property type="protein sequence ID" value="MFC0263989.1"/>
    <property type="molecule type" value="Genomic_DNA"/>
</dbReference>
<proteinExistence type="predicted"/>
<comment type="caution">
    <text evidence="1">The sequence shown here is derived from an EMBL/GenBank/DDBJ whole genome shotgun (WGS) entry which is preliminary data.</text>
</comment>
<name>A0ABV6FVU0_9BACT</name>
<reference evidence="1 2" key="1">
    <citation type="submission" date="2024-09" db="EMBL/GenBank/DDBJ databases">
        <authorList>
            <person name="Sun Q."/>
            <person name="Mori K."/>
        </authorList>
    </citation>
    <scope>NUCLEOTIDE SEQUENCE [LARGE SCALE GENOMIC DNA]</scope>
    <source>
        <strain evidence="1 2">CCM 7650</strain>
    </source>
</reference>
<gene>
    <name evidence="1" type="ORF">ACFFIP_14950</name>
</gene>
<accession>A0ABV6FVU0</accession>
<keyword evidence="2" id="KW-1185">Reference proteome</keyword>
<evidence type="ECO:0000313" key="1">
    <source>
        <dbReference type="EMBL" id="MFC0263989.1"/>
    </source>
</evidence>